<sequence>MKSPEFPITDDHIHIDPVNGRGVEAAKDFFRAGGTHLFLVSLPSWTLGIHPSTGADYARVFDETLRVAELVATTGVVVFPVLGVHPAEITRLMERMPIADAVATMQGGIDCAARYVQEGRAVALKSGRPHYDVSPEILAASNAVLAHALACAADCGCALQVHAETGPCSDIADLARRAGVPVKRVVKHYASPDTPLHPSLIAKHEGIPDLIKSGRPFTMESDYMDSHERPGAVIGPKSVPRYTRQLLAAGTMTEEDCFRIHTETIQDVYGVTISLS</sequence>
<dbReference type="InterPro" id="IPR032466">
    <property type="entry name" value="Metal_Hydrolase"/>
</dbReference>
<dbReference type="InterPro" id="IPR001130">
    <property type="entry name" value="TatD-like"/>
</dbReference>
<dbReference type="KEGG" id="mfo:Metfor_1349"/>
<organism evidence="1 2">
    <name type="scientific">Methanoregula formicica (strain DSM 22288 / NBRC 105244 / SMSP)</name>
    <dbReference type="NCBI Taxonomy" id="593750"/>
    <lineage>
        <taxon>Archaea</taxon>
        <taxon>Methanobacteriati</taxon>
        <taxon>Methanobacteriota</taxon>
        <taxon>Stenosarchaea group</taxon>
        <taxon>Methanomicrobia</taxon>
        <taxon>Methanomicrobiales</taxon>
        <taxon>Methanoregulaceae</taxon>
        <taxon>Methanoregula</taxon>
    </lineage>
</organism>
<keyword evidence="1" id="KW-0378">Hydrolase</keyword>
<reference evidence="2" key="1">
    <citation type="submission" date="2011-12" db="EMBL/GenBank/DDBJ databases">
        <title>Complete sequence of Methanoregula formicicum SMSP.</title>
        <authorList>
            <person name="Lucas S."/>
            <person name="Han J."/>
            <person name="Lapidus A."/>
            <person name="Cheng J.-F."/>
            <person name="Goodwin L."/>
            <person name="Pitluck S."/>
            <person name="Peters L."/>
            <person name="Ovchinnikova G."/>
            <person name="Teshima H."/>
            <person name="Detter J.C."/>
            <person name="Han C."/>
            <person name="Tapia R."/>
            <person name="Land M."/>
            <person name="Hauser L."/>
            <person name="Kyrpides N."/>
            <person name="Ivanova N."/>
            <person name="Pagani I."/>
            <person name="Imachi H."/>
            <person name="Tamaki H."/>
            <person name="Sekiguchi Y."/>
            <person name="Kamagata Y."/>
            <person name="Cadillo-Quiroz H."/>
            <person name="Zinder S."/>
            <person name="Liu W.-T."/>
            <person name="Woyke T."/>
        </authorList>
    </citation>
    <scope>NUCLEOTIDE SEQUENCE [LARGE SCALE GENOMIC DNA]</scope>
    <source>
        <strain evidence="2">DSM 22288 / NBRC 105244 / SMSP</strain>
    </source>
</reference>
<accession>L0HH35</accession>
<dbReference type="GO" id="GO:0016788">
    <property type="term" value="F:hydrolase activity, acting on ester bonds"/>
    <property type="evidence" value="ECO:0007669"/>
    <property type="project" value="InterPro"/>
</dbReference>
<reference evidence="1 2" key="2">
    <citation type="journal article" date="2014" name="Genome Announc.">
        <title>Complete Genome Sequence of Methanoregula formicica SMSPT, a Mesophilic Hydrogenotrophic Methanogen Isolated from a Methanogenic Upflow Anaerobic Sludge Blanket Reactor.</title>
        <authorList>
            <person name="Yamamoto K."/>
            <person name="Tamaki H."/>
            <person name="Cadillo-Quiroz H."/>
            <person name="Imachi H."/>
            <person name="Kyrpides N."/>
            <person name="Woyke T."/>
            <person name="Goodwin L."/>
            <person name="Zinder S.H."/>
            <person name="Kamagata Y."/>
            <person name="Liu W.T."/>
        </authorList>
    </citation>
    <scope>NUCLEOTIDE SEQUENCE [LARGE SCALE GENOMIC DNA]</scope>
    <source>
        <strain evidence="2">DSM 22288 / NBRC 105244 / SMSP</strain>
    </source>
</reference>
<proteinExistence type="predicted"/>
<evidence type="ECO:0000313" key="2">
    <source>
        <dbReference type="Proteomes" id="UP000010824"/>
    </source>
</evidence>
<dbReference type="GeneID" id="14307738"/>
<protein>
    <submittedName>
        <fullName evidence="1">Putative metal-dependent hydrolase (Urease superfamily)</fullName>
    </submittedName>
</protein>
<dbReference type="STRING" id="593750.Metfor_1349"/>
<name>L0HH35_METFS</name>
<dbReference type="Proteomes" id="UP000010824">
    <property type="component" value="Chromosome"/>
</dbReference>
<dbReference type="PIRSF" id="PIRSF004961">
    <property type="entry name" value="UCP004961_TatD"/>
    <property type="match status" value="1"/>
</dbReference>
<dbReference type="PANTHER" id="PTHR42206:SF1">
    <property type="entry name" value="METAL-DEPENDENT HYDROLASE"/>
    <property type="match status" value="1"/>
</dbReference>
<dbReference type="SUPFAM" id="SSF51556">
    <property type="entry name" value="Metallo-dependent hydrolases"/>
    <property type="match status" value="1"/>
</dbReference>
<dbReference type="InterPro" id="IPR011589">
    <property type="entry name" value="UCP004961"/>
</dbReference>
<dbReference type="AlphaFoldDB" id="L0HH35"/>
<evidence type="ECO:0000313" key="1">
    <source>
        <dbReference type="EMBL" id="AGB02389.1"/>
    </source>
</evidence>
<dbReference type="Pfam" id="PF01026">
    <property type="entry name" value="TatD_DNase"/>
    <property type="match status" value="1"/>
</dbReference>
<dbReference type="PANTHER" id="PTHR42206">
    <property type="entry name" value="METAL-DEPENDENT HYDROLASE-RELATED"/>
    <property type="match status" value="1"/>
</dbReference>
<dbReference type="RefSeq" id="WP_015285352.1">
    <property type="nucleotide sequence ID" value="NC_019943.1"/>
</dbReference>
<dbReference type="EMBL" id="CP003167">
    <property type="protein sequence ID" value="AGB02389.1"/>
    <property type="molecule type" value="Genomic_DNA"/>
</dbReference>
<dbReference type="HOGENOM" id="CLU_985571_0_0_2"/>
<dbReference type="eggNOG" id="arCOG00893">
    <property type="taxonomic scope" value="Archaea"/>
</dbReference>
<dbReference type="InParanoid" id="L0HH35"/>
<keyword evidence="2" id="KW-1185">Reference proteome</keyword>
<dbReference type="Gene3D" id="3.20.20.140">
    <property type="entry name" value="Metal-dependent hydrolases"/>
    <property type="match status" value="1"/>
</dbReference>
<dbReference type="OrthoDB" id="52767at2157"/>
<gene>
    <name evidence="1" type="ordered locus">Metfor_1349</name>
</gene>